<evidence type="ECO:0000313" key="4">
    <source>
        <dbReference type="Proteomes" id="UP000752814"/>
    </source>
</evidence>
<dbReference type="Gene3D" id="2.60.40.4270">
    <property type="entry name" value="Listeria-Bacteroides repeat domain"/>
    <property type="match status" value="3"/>
</dbReference>
<evidence type="ECO:0000256" key="1">
    <source>
        <dbReference type="ARBA" id="ARBA00004196"/>
    </source>
</evidence>
<gene>
    <name evidence="3" type="ORF">A3207_02935</name>
</gene>
<dbReference type="Proteomes" id="UP000752814">
    <property type="component" value="Unassembled WGS sequence"/>
</dbReference>
<dbReference type="Pfam" id="PF09479">
    <property type="entry name" value="Flg_new"/>
    <property type="match status" value="3"/>
</dbReference>
<dbReference type="RefSeq" id="WP_400194829.1">
    <property type="nucleotide sequence ID" value="NZ_CAYAYJ010000006.1"/>
</dbReference>
<keyword evidence="2" id="KW-0812">Transmembrane</keyword>
<evidence type="ECO:0000256" key="2">
    <source>
        <dbReference type="SAM" id="Phobius"/>
    </source>
</evidence>
<accession>A0A8J8PG43</accession>
<organism evidence="3 4">
    <name type="scientific">Candidatus Methanomassiliicoccus intestinalis</name>
    <dbReference type="NCBI Taxonomy" id="1406512"/>
    <lineage>
        <taxon>Archaea</taxon>
        <taxon>Methanobacteriati</taxon>
        <taxon>Thermoplasmatota</taxon>
        <taxon>Thermoplasmata</taxon>
        <taxon>Methanomassiliicoccales</taxon>
        <taxon>Methanomassiliicoccaceae</taxon>
        <taxon>Methanomassiliicoccus</taxon>
    </lineage>
</organism>
<dbReference type="EMBL" id="LVVT01000014">
    <property type="protein sequence ID" value="TQS82912.1"/>
    <property type="molecule type" value="Genomic_DNA"/>
</dbReference>
<keyword evidence="2" id="KW-0472">Membrane</keyword>
<sequence length="319" mass="36211">MYKNIIFIDKTPENLEWSDNGSSFIGWCSNPLGGKYIHHSGTYTIDPDNLGNIPESLDLYAIWDPYLLTVSFETFGGTSIAPIEVNYHDVLKLPDDPERYNSTFIGWYADKEYGVLYSANAPVIENFTLYAKWYTYSVDYQVQYDGNYNTGGKVPITSYFESGDRFKIPGPGNLTKDGYTFAGWHYGDITYSEGAMFKMPSKSVHFVAVWEKIPEYVVSFLVDGVQISLVNVESGQVVEVPDEPTKDGYKFSHWSLNDEEYDFTSAITGDVTLVAEWEKLADSTDDTQRNNQPDWFYTAIAIICSIVAILVYLLYKNKI</sequence>
<feature type="transmembrane region" description="Helical" evidence="2">
    <location>
        <begin position="295"/>
        <end position="315"/>
    </location>
</feature>
<dbReference type="AlphaFoldDB" id="A0A8J8PG43"/>
<comment type="caution">
    <text evidence="3">The sequence shown here is derived from an EMBL/GenBank/DDBJ whole genome shotgun (WGS) entry which is preliminary data.</text>
</comment>
<protein>
    <submittedName>
        <fullName evidence="3">Uncharacterized protein</fullName>
    </submittedName>
</protein>
<reference evidence="3" key="1">
    <citation type="submission" date="2016-03" db="EMBL/GenBank/DDBJ databases">
        <authorList>
            <person name="Borrel G."/>
            <person name="Mccann A."/>
            <person name="O'Toole P.W."/>
        </authorList>
    </citation>
    <scope>NUCLEOTIDE SEQUENCE</scope>
    <source>
        <strain evidence="3">183</strain>
    </source>
</reference>
<keyword evidence="2" id="KW-1133">Transmembrane helix</keyword>
<dbReference type="InterPro" id="IPR013378">
    <property type="entry name" value="InlB-like_B-rpt"/>
</dbReference>
<dbReference type="InterPro" id="IPR042229">
    <property type="entry name" value="Listeria/Bacterioides_rpt_sf"/>
</dbReference>
<evidence type="ECO:0000313" key="3">
    <source>
        <dbReference type="EMBL" id="TQS82912.1"/>
    </source>
</evidence>
<comment type="subcellular location">
    <subcellularLocation>
        <location evidence="1">Cell envelope</location>
    </subcellularLocation>
</comment>
<name>A0A8J8PG43_9ARCH</name>
<proteinExistence type="predicted"/>